<accession>L8J218</accession>
<keyword evidence="5" id="KW-0547">Nucleotide-binding</keyword>
<evidence type="ECO:0000256" key="4">
    <source>
        <dbReference type="ARBA" id="ARBA00022448"/>
    </source>
</evidence>
<dbReference type="GO" id="GO:0043531">
    <property type="term" value="F:ADP binding"/>
    <property type="evidence" value="ECO:0007669"/>
    <property type="project" value="TreeGrafter"/>
</dbReference>
<keyword evidence="4 14" id="KW-0813">Transport</keyword>
<evidence type="ECO:0000256" key="14">
    <source>
        <dbReference type="RuleBase" id="RU000339"/>
    </source>
</evidence>
<gene>
    <name evidence="18" type="ORF">M91_17182</name>
</gene>
<keyword evidence="11" id="KW-0066">ATP synthesis</keyword>
<evidence type="ECO:0000256" key="6">
    <source>
        <dbReference type="ARBA" id="ARBA00022781"/>
    </source>
</evidence>
<dbReference type="Gene3D" id="3.40.50.300">
    <property type="entry name" value="P-loop containing nucleotide triphosphate hydrolases"/>
    <property type="match status" value="2"/>
</dbReference>
<evidence type="ECO:0000256" key="11">
    <source>
        <dbReference type="ARBA" id="ARBA00023310"/>
    </source>
</evidence>
<keyword evidence="9" id="KW-0472">Membrane</keyword>
<dbReference type="InterPro" id="IPR005294">
    <property type="entry name" value="ATP_synth_F1_asu"/>
</dbReference>
<evidence type="ECO:0000256" key="1">
    <source>
        <dbReference type="ARBA" id="ARBA00004296"/>
    </source>
</evidence>
<dbReference type="FunFam" id="3.40.50.300:FF:002432">
    <property type="entry name" value="ATP synthase subunit alpha, mitochondrial"/>
    <property type="match status" value="1"/>
</dbReference>
<evidence type="ECO:0000313" key="19">
    <source>
        <dbReference type="Proteomes" id="UP000011080"/>
    </source>
</evidence>
<dbReference type="GO" id="GO:0005886">
    <property type="term" value="C:plasma membrane"/>
    <property type="evidence" value="ECO:0007669"/>
    <property type="project" value="UniProtKB-SubCell"/>
</dbReference>
<organism evidence="18 19">
    <name type="scientific">Bos mutus</name>
    <name type="common">wild yak</name>
    <dbReference type="NCBI Taxonomy" id="72004"/>
    <lineage>
        <taxon>Eukaryota</taxon>
        <taxon>Metazoa</taxon>
        <taxon>Chordata</taxon>
        <taxon>Craniata</taxon>
        <taxon>Vertebrata</taxon>
        <taxon>Euteleostomi</taxon>
        <taxon>Mammalia</taxon>
        <taxon>Eutheria</taxon>
        <taxon>Laurasiatheria</taxon>
        <taxon>Artiodactyla</taxon>
        <taxon>Ruminantia</taxon>
        <taxon>Pecora</taxon>
        <taxon>Bovidae</taxon>
        <taxon>Bovinae</taxon>
        <taxon>Bos</taxon>
    </lineage>
</organism>
<evidence type="ECO:0000313" key="18">
    <source>
        <dbReference type="EMBL" id="ELR62258.1"/>
    </source>
</evidence>
<feature type="domain" description="ATP synthase alpha subunit C-terminal" evidence="16">
    <location>
        <begin position="318"/>
        <end position="419"/>
    </location>
</feature>
<dbReference type="Gene3D" id="1.20.150.20">
    <property type="entry name" value="ATP synthase alpha/beta chain, C-terminal domain"/>
    <property type="match status" value="1"/>
</dbReference>
<evidence type="ECO:0000256" key="13">
    <source>
        <dbReference type="ARBA" id="ARBA00069519"/>
    </source>
</evidence>
<dbReference type="GO" id="GO:0046933">
    <property type="term" value="F:proton-transporting ATP synthase activity, rotational mechanism"/>
    <property type="evidence" value="ECO:0007669"/>
    <property type="project" value="InterPro"/>
</dbReference>
<dbReference type="GO" id="GO:0005743">
    <property type="term" value="C:mitochondrial inner membrane"/>
    <property type="evidence" value="ECO:0007669"/>
    <property type="project" value="UniProtKB-SubCell"/>
</dbReference>
<dbReference type="InterPro" id="IPR038376">
    <property type="entry name" value="ATP_synth_asu_C_sf"/>
</dbReference>
<dbReference type="Proteomes" id="UP000011080">
    <property type="component" value="Unassembled WGS sequence"/>
</dbReference>
<evidence type="ECO:0000256" key="9">
    <source>
        <dbReference type="ARBA" id="ARBA00023136"/>
    </source>
</evidence>
<keyword evidence="6 14" id="KW-0375">Hydrogen ion transport</keyword>
<dbReference type="EMBL" id="JH880366">
    <property type="protein sequence ID" value="ELR62258.1"/>
    <property type="molecule type" value="Genomic_DNA"/>
</dbReference>
<name>L8J218_9CETA</name>
<dbReference type="InterPro" id="IPR036121">
    <property type="entry name" value="ATPase_F1/V1/A1_a/bsu_N_sf"/>
</dbReference>
<comment type="similarity">
    <text evidence="3 14">Belongs to the ATPase alpha/beta chains family.</text>
</comment>
<comment type="subcellular location">
    <subcellularLocation>
        <location evidence="1">Cell membrane</location>
        <topology evidence="1">Peripheral membrane protein</topology>
        <orientation evidence="1">Extracellular side</orientation>
    </subcellularLocation>
    <subcellularLocation>
        <location evidence="2">Mitochondrion inner membrane</location>
        <topology evidence="2">Peripheral membrane protein</topology>
        <orientation evidence="2">Matrix side</orientation>
    </subcellularLocation>
</comment>
<dbReference type="Gene3D" id="2.40.30.20">
    <property type="match status" value="1"/>
</dbReference>
<evidence type="ECO:0000256" key="8">
    <source>
        <dbReference type="ARBA" id="ARBA00023065"/>
    </source>
</evidence>
<dbReference type="InterPro" id="IPR027417">
    <property type="entry name" value="P-loop_NTPase"/>
</dbReference>
<dbReference type="FunFam" id="1.20.150.20:FF:000001">
    <property type="entry name" value="ATP synthase subunit alpha"/>
    <property type="match status" value="1"/>
</dbReference>
<evidence type="ECO:0000256" key="7">
    <source>
        <dbReference type="ARBA" id="ARBA00022840"/>
    </source>
</evidence>
<dbReference type="GO" id="GO:0005524">
    <property type="term" value="F:ATP binding"/>
    <property type="evidence" value="ECO:0007669"/>
    <property type="project" value="UniProtKB-KW"/>
</dbReference>
<dbReference type="InterPro" id="IPR004100">
    <property type="entry name" value="ATPase_F1/V1/A1_a/bsu_N"/>
</dbReference>
<dbReference type="InterPro" id="IPR000194">
    <property type="entry name" value="ATPase_F1/V1/A1_a/bsu_nucl-bd"/>
</dbReference>
<dbReference type="PROSITE" id="PS00152">
    <property type="entry name" value="ATPASE_ALPHA_BETA"/>
    <property type="match status" value="1"/>
</dbReference>
<protein>
    <recommendedName>
        <fullName evidence="13">ATP synthase F(1) complex subunit alpha, mitochondrial</fullName>
    </recommendedName>
    <alternativeName>
        <fullName evidence="12">ATP synthase F1 subunit alpha</fullName>
    </alternativeName>
</protein>
<evidence type="ECO:0000256" key="10">
    <source>
        <dbReference type="ARBA" id="ARBA00023196"/>
    </source>
</evidence>
<dbReference type="Pfam" id="PF02874">
    <property type="entry name" value="ATP-synt_ab_N"/>
    <property type="match status" value="1"/>
</dbReference>
<proteinExistence type="inferred from homology"/>
<dbReference type="SUPFAM" id="SSF52540">
    <property type="entry name" value="P-loop containing nucleoside triphosphate hydrolases"/>
    <property type="match status" value="1"/>
</dbReference>
<dbReference type="InterPro" id="IPR023366">
    <property type="entry name" value="ATP_synth_asu-like_sf"/>
</dbReference>
<dbReference type="GO" id="GO:0045259">
    <property type="term" value="C:proton-transporting ATP synthase complex"/>
    <property type="evidence" value="ECO:0007669"/>
    <property type="project" value="UniProtKB-KW"/>
</dbReference>
<evidence type="ECO:0000259" key="15">
    <source>
        <dbReference type="Pfam" id="PF00006"/>
    </source>
</evidence>
<dbReference type="SUPFAM" id="SSF47917">
    <property type="entry name" value="C-terminal domain of alpha and beta subunits of F1 ATP synthase"/>
    <property type="match status" value="1"/>
</dbReference>
<reference evidence="18 19" key="1">
    <citation type="journal article" date="2012" name="Nat. Genet.">
        <title>The yak genome and adaptation to life at high altitude.</title>
        <authorList>
            <person name="Qiu Q."/>
            <person name="Zhang G."/>
            <person name="Ma T."/>
            <person name="Qian W."/>
            <person name="Wang J."/>
            <person name="Ye Z."/>
            <person name="Cao C."/>
            <person name="Hu Q."/>
            <person name="Kim J."/>
            <person name="Larkin D.M."/>
            <person name="Auvil L."/>
            <person name="Capitanu B."/>
            <person name="Ma J."/>
            <person name="Lewin H.A."/>
            <person name="Qian X."/>
            <person name="Lang Y."/>
            <person name="Zhou R."/>
            <person name="Wang L."/>
            <person name="Wang K."/>
            <person name="Xia J."/>
            <person name="Liao S."/>
            <person name="Pan S."/>
            <person name="Lu X."/>
            <person name="Hou H."/>
            <person name="Wang Y."/>
            <person name="Zang X."/>
            <person name="Yin Y."/>
            <person name="Ma H."/>
            <person name="Zhang J."/>
            <person name="Wang Z."/>
            <person name="Zhang Y."/>
            <person name="Zhang D."/>
            <person name="Yonezawa T."/>
            <person name="Hasegawa M."/>
            <person name="Zhong Y."/>
            <person name="Liu W."/>
            <person name="Zhang Y."/>
            <person name="Huang Z."/>
            <person name="Zhang S."/>
            <person name="Long R."/>
            <person name="Yang H."/>
            <person name="Wang J."/>
            <person name="Lenstra J.A."/>
            <person name="Cooper D.N."/>
            <person name="Wu Y."/>
            <person name="Wang J."/>
            <person name="Shi P."/>
            <person name="Wang J."/>
            <person name="Liu J."/>
        </authorList>
    </citation>
    <scope>NUCLEOTIDE SEQUENCE [LARGE SCALE GENOMIC DNA]</scope>
    <source>
        <strain evidence="19">yakQH1</strain>
    </source>
</reference>
<dbReference type="Pfam" id="PF00306">
    <property type="entry name" value="ATP-synt_ab_C"/>
    <property type="match status" value="1"/>
</dbReference>
<keyword evidence="10" id="KW-0139">CF(1)</keyword>
<feature type="domain" description="ATPase F1/V1/A1 complex alpha/beta subunit N-terminal" evidence="17">
    <location>
        <begin position="38"/>
        <end position="103"/>
    </location>
</feature>
<dbReference type="InterPro" id="IPR000793">
    <property type="entry name" value="ATP_synth_asu_C"/>
</dbReference>
<dbReference type="FunFam" id="2.40.30.20:FF:000001">
    <property type="entry name" value="ATP synthase subunit alpha"/>
    <property type="match status" value="1"/>
</dbReference>
<dbReference type="InterPro" id="IPR020003">
    <property type="entry name" value="ATPase_a/bsu_AS"/>
</dbReference>
<sequence>MPLEKEKDQEEQKKTGTAEVSSVLEERILGADTSVNLEETGHVLSIGDYIARVFGLRNVQAEEMVEFSLGLKGMSLNLESDNVGVVVFGSDKLIKKGDIVKRTEAIVDVPVSEELLGRVVYALGNATDGKCPIGSKARRRVGLKAPGVIPRISVWELTQTGIKAVDSLVLIGHGQCDLYLAPYSGCSMGEYFRDNGKHALIVYDDLSKQAVAYHQISMVLCPPPSHEACPRDVFYLHSHILERAAKMNDAFDGGSLTALPLTEAQAGDVSAYIPTNVISITDRQIFLETELFYKGILPAINVGLSVSHVRSAAQTRVMKQFDSDLDAATQQLLSHGVHLTELLKQGQYSPMAIEEQVAVIYAGVRGYLDKLEPSKITKFENAFLSHVISQHQALLGKTRTNGKFSEETDAKLKEIVTNFLAGFEA</sequence>
<dbReference type="Pfam" id="PF00006">
    <property type="entry name" value="ATP-synt_ab"/>
    <property type="match status" value="1"/>
</dbReference>
<evidence type="ECO:0000256" key="3">
    <source>
        <dbReference type="ARBA" id="ARBA00008936"/>
    </source>
</evidence>
<evidence type="ECO:0000256" key="2">
    <source>
        <dbReference type="ARBA" id="ARBA00004443"/>
    </source>
</evidence>
<evidence type="ECO:0000259" key="17">
    <source>
        <dbReference type="Pfam" id="PF02874"/>
    </source>
</evidence>
<dbReference type="CDD" id="cd18113">
    <property type="entry name" value="ATP-synt_F1_alpha_C"/>
    <property type="match status" value="1"/>
</dbReference>
<dbReference type="PANTHER" id="PTHR48082">
    <property type="entry name" value="ATP SYNTHASE SUBUNIT ALPHA, MITOCHONDRIAL"/>
    <property type="match status" value="1"/>
</dbReference>
<feature type="domain" description="ATPase F1/V1/A1 complex alpha/beta subunit nucleotide-binding" evidence="15">
    <location>
        <begin position="179"/>
        <end position="307"/>
    </location>
</feature>
<evidence type="ECO:0000256" key="12">
    <source>
        <dbReference type="ARBA" id="ARBA00031240"/>
    </source>
</evidence>
<keyword evidence="8 14" id="KW-0406">Ion transport</keyword>
<dbReference type="CDD" id="cd18116">
    <property type="entry name" value="ATP-synt_F1_alpha_N"/>
    <property type="match status" value="1"/>
</dbReference>
<dbReference type="PANTHER" id="PTHR48082:SF2">
    <property type="entry name" value="ATP SYNTHASE SUBUNIT ALPHA, MITOCHONDRIAL"/>
    <property type="match status" value="1"/>
</dbReference>
<dbReference type="SUPFAM" id="SSF50615">
    <property type="entry name" value="N-terminal domain of alpha and beta subunits of F1 ATP synthase"/>
    <property type="match status" value="1"/>
</dbReference>
<evidence type="ECO:0000259" key="16">
    <source>
        <dbReference type="Pfam" id="PF00306"/>
    </source>
</evidence>
<dbReference type="STRING" id="72004.ENSBMUP00000010081"/>
<evidence type="ECO:0000256" key="5">
    <source>
        <dbReference type="ARBA" id="ARBA00022741"/>
    </source>
</evidence>
<dbReference type="AlphaFoldDB" id="L8J218"/>
<keyword evidence="7" id="KW-0067">ATP-binding</keyword>